<dbReference type="Gene3D" id="3.30.450.20">
    <property type="entry name" value="PAS domain"/>
    <property type="match status" value="1"/>
</dbReference>
<dbReference type="AlphaFoldDB" id="Q4TEP2"/>
<keyword evidence="1" id="KW-0472">Membrane</keyword>
<dbReference type="KEGG" id="tng:GSTEN00002144G001"/>
<comment type="caution">
    <text evidence="2">The sequence shown here is derived from an EMBL/GenBank/DDBJ whole genome shotgun (WGS) entry which is preliminary data.</text>
</comment>
<name>Q4TEP2_TETNG</name>
<protein>
    <submittedName>
        <fullName evidence="2">(spotted green pufferfish) hypothetical protein</fullName>
    </submittedName>
</protein>
<dbReference type="OrthoDB" id="9948467at2759"/>
<organism evidence="2">
    <name type="scientific">Tetraodon nigroviridis</name>
    <name type="common">Spotted green pufferfish</name>
    <name type="synonym">Chelonodon nigroviridis</name>
    <dbReference type="NCBI Taxonomy" id="99883"/>
    <lineage>
        <taxon>Eukaryota</taxon>
        <taxon>Metazoa</taxon>
        <taxon>Chordata</taxon>
        <taxon>Craniata</taxon>
        <taxon>Vertebrata</taxon>
        <taxon>Euteleostomi</taxon>
        <taxon>Actinopterygii</taxon>
        <taxon>Neopterygii</taxon>
        <taxon>Teleostei</taxon>
        <taxon>Neoteleostei</taxon>
        <taxon>Acanthomorphata</taxon>
        <taxon>Eupercaria</taxon>
        <taxon>Tetraodontiformes</taxon>
        <taxon>Tetradontoidea</taxon>
        <taxon>Tetraodontidae</taxon>
        <taxon>Tetraodon</taxon>
    </lineage>
</organism>
<sequence length="48" mass="5482">MPVRRGHVAPQNTFLDTIIRKFDSQSKILFISFMPTSSVLFVFGSFCD</sequence>
<evidence type="ECO:0000256" key="1">
    <source>
        <dbReference type="SAM" id="Phobius"/>
    </source>
</evidence>
<keyword evidence="1" id="KW-0812">Transmembrane</keyword>
<accession>Q4TEP2</accession>
<gene>
    <name evidence="2" type="ORF">GSTENG00002144001</name>
</gene>
<proteinExistence type="predicted"/>
<reference evidence="2" key="2">
    <citation type="submission" date="2004-02" db="EMBL/GenBank/DDBJ databases">
        <authorList>
            <consortium name="Genoscope"/>
            <consortium name="Whitehead Institute Centre for Genome Research"/>
        </authorList>
    </citation>
    <scope>NUCLEOTIDE SEQUENCE</scope>
</reference>
<keyword evidence="1" id="KW-1133">Transmembrane helix</keyword>
<feature type="non-terminal residue" evidence="2">
    <location>
        <position position="48"/>
    </location>
</feature>
<reference evidence="2" key="1">
    <citation type="journal article" date="2004" name="Nature">
        <title>Genome duplication in the teleost fish Tetraodon nigroviridis reveals the early vertebrate proto-karyotype.</title>
        <authorList>
            <person name="Jaillon O."/>
            <person name="Aury J.-M."/>
            <person name="Brunet F."/>
            <person name="Petit J.-L."/>
            <person name="Stange-Thomann N."/>
            <person name="Mauceli E."/>
            <person name="Bouneau L."/>
            <person name="Fischer C."/>
            <person name="Ozouf-Costaz C."/>
            <person name="Bernot A."/>
            <person name="Nicaud S."/>
            <person name="Jaffe D."/>
            <person name="Fisher S."/>
            <person name="Lutfalla G."/>
            <person name="Dossat C."/>
            <person name="Segurens B."/>
            <person name="Dasilva C."/>
            <person name="Salanoubat M."/>
            <person name="Levy M."/>
            <person name="Boudet N."/>
            <person name="Castellano S."/>
            <person name="Anthouard V."/>
            <person name="Jubin C."/>
            <person name="Castelli V."/>
            <person name="Katinka M."/>
            <person name="Vacherie B."/>
            <person name="Biemont C."/>
            <person name="Skalli Z."/>
            <person name="Cattolico L."/>
            <person name="Poulain J."/>
            <person name="De Berardinis V."/>
            <person name="Cruaud C."/>
            <person name="Duprat S."/>
            <person name="Brottier P."/>
            <person name="Coutanceau J.-P."/>
            <person name="Gouzy J."/>
            <person name="Parra G."/>
            <person name="Lardier G."/>
            <person name="Chapple C."/>
            <person name="McKernan K.J."/>
            <person name="McEwan P."/>
            <person name="Bosak S."/>
            <person name="Kellis M."/>
            <person name="Volff J.-N."/>
            <person name="Guigo R."/>
            <person name="Zody M.C."/>
            <person name="Mesirov J."/>
            <person name="Lindblad-Toh K."/>
            <person name="Birren B."/>
            <person name="Nusbaum C."/>
            <person name="Kahn D."/>
            <person name="Robinson-Rechavi M."/>
            <person name="Laudet V."/>
            <person name="Schachter V."/>
            <person name="Quetier F."/>
            <person name="Saurin W."/>
            <person name="Scarpelli C."/>
            <person name="Wincker P."/>
            <person name="Lander E.S."/>
            <person name="Weissenbach J."/>
            <person name="Roest Crollius H."/>
        </authorList>
    </citation>
    <scope>NUCLEOTIDE SEQUENCE [LARGE SCALE GENOMIC DNA]</scope>
</reference>
<dbReference type="EMBL" id="CAAE01005212">
    <property type="protein sequence ID" value="CAF88640.1"/>
    <property type="molecule type" value="Genomic_DNA"/>
</dbReference>
<feature type="transmembrane region" description="Helical" evidence="1">
    <location>
        <begin position="28"/>
        <end position="46"/>
    </location>
</feature>
<evidence type="ECO:0000313" key="2">
    <source>
        <dbReference type="EMBL" id="CAF88640.1"/>
    </source>
</evidence>